<feature type="transmembrane region" description="Helical" evidence="5">
    <location>
        <begin position="71"/>
        <end position="91"/>
    </location>
</feature>
<dbReference type="InterPro" id="IPR011701">
    <property type="entry name" value="MFS"/>
</dbReference>
<proteinExistence type="predicted"/>
<dbReference type="InterPro" id="IPR052528">
    <property type="entry name" value="Sugar_transport-like"/>
</dbReference>
<feature type="transmembrane region" description="Helical" evidence="5">
    <location>
        <begin position="164"/>
        <end position="183"/>
    </location>
</feature>
<dbReference type="Pfam" id="PF07690">
    <property type="entry name" value="MFS_1"/>
    <property type="match status" value="1"/>
</dbReference>
<name>A0ABU1NIB4_9BURK</name>
<accession>A0ABU1NIB4</accession>
<feature type="transmembrane region" description="Helical" evidence="5">
    <location>
        <begin position="360"/>
        <end position="382"/>
    </location>
</feature>
<evidence type="ECO:0000256" key="2">
    <source>
        <dbReference type="ARBA" id="ARBA00022692"/>
    </source>
</evidence>
<feature type="transmembrane region" description="Helical" evidence="5">
    <location>
        <begin position="300"/>
        <end position="323"/>
    </location>
</feature>
<dbReference type="SUPFAM" id="SSF103473">
    <property type="entry name" value="MFS general substrate transporter"/>
    <property type="match status" value="1"/>
</dbReference>
<evidence type="ECO:0000259" key="6">
    <source>
        <dbReference type="PROSITE" id="PS50850"/>
    </source>
</evidence>
<dbReference type="RefSeq" id="WP_309904775.1">
    <property type="nucleotide sequence ID" value="NZ_JAVDRF010000009.1"/>
</dbReference>
<dbReference type="Proteomes" id="UP001184230">
    <property type="component" value="Unassembled WGS sequence"/>
</dbReference>
<dbReference type="PANTHER" id="PTHR23526">
    <property type="entry name" value="INTEGRAL MEMBRANE TRANSPORT PROTEIN-RELATED"/>
    <property type="match status" value="1"/>
</dbReference>
<gene>
    <name evidence="7" type="ORF">J2739_003989</name>
</gene>
<evidence type="ECO:0000256" key="3">
    <source>
        <dbReference type="ARBA" id="ARBA00022989"/>
    </source>
</evidence>
<evidence type="ECO:0000313" key="7">
    <source>
        <dbReference type="EMBL" id="MDR6538202.1"/>
    </source>
</evidence>
<keyword evidence="2 5" id="KW-0812">Transmembrane</keyword>
<feature type="transmembrane region" description="Helical" evidence="5">
    <location>
        <begin position="97"/>
        <end position="117"/>
    </location>
</feature>
<evidence type="ECO:0000256" key="4">
    <source>
        <dbReference type="ARBA" id="ARBA00023136"/>
    </source>
</evidence>
<sequence>MTSELLRLIAAQILLHAAMAGMRLGAPLLALQHGYSAAAVGVLIALFALTQVFLALPAGRFADRHGLKRPLMLAVIAASSGAALAAVLPSFPVMCLSALLTGGATGAAVIALQRHVGRAASNPVQLKQVFSWLAIAPAVANFVGPFCAGLLIDHAGRSPADLTGFRVAFAVLALLPLAGWLFARRTRELPPVATMDGGARPRAWDLLRQSMFRRLLFVNWLQSSSWDVHAFLLPILGHERGLGASVIGSILGAFAIAAAVIRIVLPLAAARASERSVIATSSVVTAMVFAVYPLLSSAPAMAVCSVVLGFALGAVQPMVMSMLHQITPHTRHGEALGLRLMTINASSVAMPMLFGSIGALIGIGGVFWLAGGVVALGTRAVWGLKA</sequence>
<dbReference type="PANTHER" id="PTHR23526:SF4">
    <property type="entry name" value="INTEGRAL MEMBRANE TRANSPORT PROTEIN"/>
    <property type="match status" value="1"/>
</dbReference>
<evidence type="ECO:0000313" key="8">
    <source>
        <dbReference type="Proteomes" id="UP001184230"/>
    </source>
</evidence>
<dbReference type="InterPro" id="IPR020846">
    <property type="entry name" value="MFS_dom"/>
</dbReference>
<protein>
    <submittedName>
        <fullName evidence="7">MFS family permease</fullName>
    </submittedName>
</protein>
<evidence type="ECO:0000256" key="5">
    <source>
        <dbReference type="SAM" id="Phobius"/>
    </source>
</evidence>
<feature type="transmembrane region" description="Helical" evidence="5">
    <location>
        <begin position="35"/>
        <end position="59"/>
    </location>
</feature>
<keyword evidence="8" id="KW-1185">Reference proteome</keyword>
<reference evidence="7 8" key="1">
    <citation type="submission" date="2023-07" db="EMBL/GenBank/DDBJ databases">
        <title>Sorghum-associated microbial communities from plants grown in Nebraska, USA.</title>
        <authorList>
            <person name="Schachtman D."/>
        </authorList>
    </citation>
    <scope>NUCLEOTIDE SEQUENCE [LARGE SCALE GENOMIC DNA]</scope>
    <source>
        <strain evidence="7 8">DS1781</strain>
    </source>
</reference>
<evidence type="ECO:0000256" key="1">
    <source>
        <dbReference type="ARBA" id="ARBA00004141"/>
    </source>
</evidence>
<organism evidence="7 8">
    <name type="scientific">Variovorax soli</name>
    <dbReference type="NCBI Taxonomy" id="376815"/>
    <lineage>
        <taxon>Bacteria</taxon>
        <taxon>Pseudomonadati</taxon>
        <taxon>Pseudomonadota</taxon>
        <taxon>Betaproteobacteria</taxon>
        <taxon>Burkholderiales</taxon>
        <taxon>Comamonadaceae</taxon>
        <taxon>Variovorax</taxon>
    </lineage>
</organism>
<feature type="transmembrane region" description="Helical" evidence="5">
    <location>
        <begin position="242"/>
        <end position="265"/>
    </location>
</feature>
<dbReference type="PRINTS" id="PR01035">
    <property type="entry name" value="TCRTETA"/>
</dbReference>
<dbReference type="InterPro" id="IPR036259">
    <property type="entry name" value="MFS_trans_sf"/>
</dbReference>
<feature type="transmembrane region" description="Helical" evidence="5">
    <location>
        <begin position="215"/>
        <end position="236"/>
    </location>
</feature>
<keyword evidence="4 5" id="KW-0472">Membrane</keyword>
<feature type="transmembrane region" description="Helical" evidence="5">
    <location>
        <begin position="129"/>
        <end position="152"/>
    </location>
</feature>
<keyword evidence="3 5" id="KW-1133">Transmembrane helix</keyword>
<comment type="subcellular location">
    <subcellularLocation>
        <location evidence="1">Membrane</location>
        <topology evidence="1">Multi-pass membrane protein</topology>
    </subcellularLocation>
</comment>
<comment type="caution">
    <text evidence="7">The sequence shown here is derived from an EMBL/GenBank/DDBJ whole genome shotgun (WGS) entry which is preliminary data.</text>
</comment>
<dbReference type="EMBL" id="JAVDRF010000009">
    <property type="protein sequence ID" value="MDR6538202.1"/>
    <property type="molecule type" value="Genomic_DNA"/>
</dbReference>
<dbReference type="PROSITE" id="PS50850">
    <property type="entry name" value="MFS"/>
    <property type="match status" value="1"/>
</dbReference>
<dbReference type="InterPro" id="IPR001958">
    <property type="entry name" value="Tet-R_TetA/multi-R_MdtG-like"/>
</dbReference>
<dbReference type="Gene3D" id="1.20.1250.20">
    <property type="entry name" value="MFS general substrate transporter like domains"/>
    <property type="match status" value="1"/>
</dbReference>
<feature type="domain" description="Major facilitator superfamily (MFS) profile" evidence="6">
    <location>
        <begin position="1"/>
        <end position="386"/>
    </location>
</feature>